<feature type="chain" id="PRO_5025600399" evidence="1">
    <location>
        <begin position="35"/>
        <end position="867"/>
    </location>
</feature>
<dbReference type="Pfam" id="PF14200">
    <property type="entry name" value="RicinB_lectin_2"/>
    <property type="match status" value="2"/>
</dbReference>
<dbReference type="SUPFAM" id="SSF51126">
    <property type="entry name" value="Pectin lyase-like"/>
    <property type="match status" value="2"/>
</dbReference>
<proteinExistence type="predicted"/>
<dbReference type="InterPro" id="IPR035992">
    <property type="entry name" value="Ricin_B-like_lectins"/>
</dbReference>
<dbReference type="PROSITE" id="PS50231">
    <property type="entry name" value="RICIN_B_LECTIN"/>
    <property type="match status" value="1"/>
</dbReference>
<keyword evidence="5" id="KW-1185">Reference proteome</keyword>
<protein>
    <submittedName>
        <fullName evidence="4">Uncharacterized protein</fullName>
    </submittedName>
</protein>
<dbReference type="Gene3D" id="2.160.20.10">
    <property type="entry name" value="Single-stranded right-handed beta-helix, Pectin lyase-like"/>
    <property type="match status" value="1"/>
</dbReference>
<dbReference type="InterPro" id="IPR006626">
    <property type="entry name" value="PbH1"/>
</dbReference>
<dbReference type="Gene3D" id="2.60.40.1190">
    <property type="match status" value="1"/>
</dbReference>
<dbReference type="InterPro" id="IPR000772">
    <property type="entry name" value="Ricin_B_lectin"/>
</dbReference>
<dbReference type="SUPFAM" id="SSF50370">
    <property type="entry name" value="Ricin B-like lectins"/>
    <property type="match status" value="1"/>
</dbReference>
<dbReference type="GO" id="GO:0016052">
    <property type="term" value="P:carbohydrate catabolic process"/>
    <property type="evidence" value="ECO:0007669"/>
    <property type="project" value="InterPro"/>
</dbReference>
<feature type="domain" description="Ricin B lectin" evidence="3">
    <location>
        <begin position="726"/>
        <end position="804"/>
    </location>
</feature>
<dbReference type="SMART" id="SM00710">
    <property type="entry name" value="PbH1"/>
    <property type="match status" value="7"/>
</dbReference>
<dbReference type="InterPro" id="IPR011050">
    <property type="entry name" value="Pectin_lyase_fold/virulence"/>
</dbReference>
<evidence type="ECO:0000313" key="5">
    <source>
        <dbReference type="Proteomes" id="UP000476064"/>
    </source>
</evidence>
<dbReference type="GO" id="GO:0030246">
    <property type="term" value="F:carbohydrate binding"/>
    <property type="evidence" value="ECO:0007669"/>
    <property type="project" value="InterPro"/>
</dbReference>
<feature type="domain" description="Ricin B lectin" evidence="3">
    <location>
        <begin position="811"/>
        <end position="865"/>
    </location>
</feature>
<organism evidence="4 5">
    <name type="scientific">Paenibacillus lycopersici</name>
    <dbReference type="NCBI Taxonomy" id="2704462"/>
    <lineage>
        <taxon>Bacteria</taxon>
        <taxon>Bacillati</taxon>
        <taxon>Bacillota</taxon>
        <taxon>Bacilli</taxon>
        <taxon>Bacillales</taxon>
        <taxon>Paenibacillaceae</taxon>
        <taxon>Paenibacillus</taxon>
    </lineage>
</organism>
<keyword evidence="1" id="KW-0732">Signal</keyword>
<evidence type="ECO:0000259" key="3">
    <source>
        <dbReference type="Pfam" id="PF14200"/>
    </source>
</evidence>
<dbReference type="EMBL" id="CP048209">
    <property type="protein sequence ID" value="QHT63103.1"/>
    <property type="molecule type" value="Genomic_DNA"/>
</dbReference>
<gene>
    <name evidence="4" type="ORF">GXP70_26130</name>
</gene>
<accession>A0A6C0G4J8</accession>
<feature type="signal peptide" evidence="1">
    <location>
        <begin position="1"/>
        <end position="34"/>
    </location>
</feature>
<name>A0A6C0G4J8_9BACL</name>
<evidence type="ECO:0000313" key="4">
    <source>
        <dbReference type="EMBL" id="QHT63103.1"/>
    </source>
</evidence>
<dbReference type="RefSeq" id="WP_162359533.1">
    <property type="nucleotide sequence ID" value="NZ_CP048209.1"/>
</dbReference>
<dbReference type="InterPro" id="IPR012334">
    <property type="entry name" value="Pectin_lyas_fold"/>
</dbReference>
<dbReference type="Proteomes" id="UP000476064">
    <property type="component" value="Chromosome"/>
</dbReference>
<dbReference type="SUPFAM" id="SSF49344">
    <property type="entry name" value="CBD9-like"/>
    <property type="match status" value="1"/>
</dbReference>
<sequence>MSAGWKARNAAIGFTMALLLLLASLGLAAKPAGAAGATYYVDSVSGSDSNNGTSTSTPWKTLAKVNGASFSAGDSILFKSGSAWTGTLSPGSSGSSAGRITFGKYGTGADPIINGGGAEEAIKLFNVQYVTVQNLEITNDSATVAKRHGILVAGQGVGTLNSIYLNNLNIHNVKGISDRDASPENMYYNAAIYITVWDGAPGSALSRFNDLRIENNQIHDISTIGIYSNGTGTQYNDATAATWYTNLKISNNAINRTGADGIVIGYGNGAVIDHNTVYNAGVNGTNHRWIAAVWSWSSKDSTFQYNEVARTHFQSGVDNDSMAFDTDLNTYGTHLYQYNYSHDNAGGFFMSTGNLQNGQDIVRYNISQNDHHQHWSTATIVDGNPAHFYNNTFYNGDGSGFVIHGNKIASWDGDTLNNSYENNIFYVSGGGTVSLPSVHQYDHNLYYGFTPPAGDAHAVTGNPLFVNGGSGGDGRSTVDGYKLQSGSPAIDSGKTITGNGGLDFWGASLYNGSPDIGASEYTGGTSSTASLSAQQVSTPMTIDGSLNETAWSINTNVAKTISGVPNNTVQFGAAWDSTYLYVGIQALDSALYKDSTDMYNDDSFDIYVDADHNKGTGYDSYDRQFAIRWNDAAGLFERSGNTTGVLHATANISGGFSGEIAIPWSNLGITPSAGTVIGLDIANNDDDDGGDRNSQLMWSGTGNNWTDTSAFGNLTLAAGASGPLVNNAYYKIVNRQSGKMLGPESGSSSDGVQIEQWSDLGATYQQWQAIDVGGGYFKFKNRANGKILEIYGASTLDGAMCSQYADNGNWNQNWSLTSAGGGYYKLANRQSGKLLDMSGVSLVDGGDAIQYYDNGGQNQQWSFVQVP</sequence>
<dbReference type="KEGG" id="plyc:GXP70_26130"/>
<dbReference type="Pfam" id="PF06452">
    <property type="entry name" value="CBM9_1"/>
    <property type="match status" value="1"/>
</dbReference>
<evidence type="ECO:0000259" key="2">
    <source>
        <dbReference type="Pfam" id="PF06452"/>
    </source>
</evidence>
<reference evidence="4 5" key="1">
    <citation type="submission" date="2020-01" db="EMBL/GenBank/DDBJ databases">
        <title>Paenibacillus sp. nov., isolated from tomato rhizosphere.</title>
        <authorList>
            <person name="Weon H.-Y."/>
            <person name="Lee S.A."/>
        </authorList>
    </citation>
    <scope>NUCLEOTIDE SEQUENCE [LARGE SCALE GENOMIC DNA]</scope>
    <source>
        <strain evidence="4 5">12200R-189</strain>
    </source>
</reference>
<dbReference type="InterPro" id="IPR010502">
    <property type="entry name" value="Carb-bd_dom_fam9"/>
</dbReference>
<dbReference type="AlphaFoldDB" id="A0A6C0G4J8"/>
<dbReference type="Gene3D" id="2.80.10.50">
    <property type="match status" value="1"/>
</dbReference>
<feature type="domain" description="Carbohydrate-binding" evidence="2">
    <location>
        <begin position="542"/>
        <end position="717"/>
    </location>
</feature>
<evidence type="ECO:0000256" key="1">
    <source>
        <dbReference type="SAM" id="SignalP"/>
    </source>
</evidence>
<dbReference type="GO" id="GO:0004553">
    <property type="term" value="F:hydrolase activity, hydrolyzing O-glycosyl compounds"/>
    <property type="evidence" value="ECO:0007669"/>
    <property type="project" value="InterPro"/>
</dbReference>